<proteinExistence type="predicted"/>
<keyword evidence="2" id="KW-0378">Hydrolase</keyword>
<sequence>MAREPGELGSQFTNLALASANFGFLLPYEPLLVLYGASSEARMSTDPTDSVVAAHQFGEVLATKLSHMAGVQPPTTDQSSRLQVLTRAGLLPARVLAAFEDLHNFAGGEPDPTEAVASHLVQRCFQLAVWFFRLQTSDQEPMSFVHTDSSALHALAERVEPLEAALPWLRREIDLRVGSTSLPASEREHLIVRARDAAYEPLAEAAIAAEVERSLTKAGWDVLGRDAEDDRNRSLGCVLLGPRLPGGRRADMLLLVGGQVVGIIEYKRGGADLTAAMEQAEVLAAVLTDASPWPVWRSPLPYRYVSDGQRLLFCDANDPEPRARLVSGFHRPATLARWQREAEADSEAPTYRARLTARLPRLNEGSSATGHLRPPQLRAVLAVEQALAAGQRRALVQMTTGTGRINAEVFAAYRQLRYAKAAHILFVVDRVALAHQLTALLRQFSTPDEGRSLADVYQVEELASTGPTPSASVVVATAQRLAGLLAGASEPDSGSVRVSASETAEQVSHSDAMPLEVIYSEALPTDFFDLVIVEDCRQWVYGRGRAVLEYFDAPVVGFTATPVAPVFGFFNGNLVSEYPFEQAIADGLLVDYSVYQTRFESPRRAKLVPLDEHIASEAKRPRRTRYEQLDEDLAHAGPDSGPSIVGSERLTAVLTAFRDELPALFPERMAQGGLVVPKTVVFAVNDAHAEDVVHHIREVFGVGDAFCQKITRSSGNPDQLLRDFRTTPQFRIAVGVDLISASSNMRPVECMLFLRDVRSSAYYERLLAQGAQRISPAELRAVTPGASTKTQLVVIDAVGASRHHNRQLVNVTDAAGRAGRLALERLLNCTVDGGLTPNETAELGVRLARLIPVLTDVDGAAVRKLAGLSLEELVARLINTVDADHVTQLREAGGEKAVEDEVRDAVAPLSELPALRKLLLDVYDRPTSLALEEPSGQTAAIETMHRRLAAFKQQAGPFTPAQWWWIENIAEATATADARFDPSDLDGVPFSGRGGTDGFLSAFGTDGAIDLLDELGRTLV</sequence>
<dbReference type="GO" id="GO:0009035">
    <property type="term" value="F:type I site-specific deoxyribonuclease activity"/>
    <property type="evidence" value="ECO:0007669"/>
    <property type="project" value="UniProtKB-EC"/>
</dbReference>
<dbReference type="PANTHER" id="PTHR47396:SF1">
    <property type="entry name" value="ATP-DEPENDENT HELICASE IRC3-RELATED"/>
    <property type="match status" value="1"/>
</dbReference>
<feature type="domain" description="Helicase ATP-binding" evidence="1">
    <location>
        <begin position="385"/>
        <end position="580"/>
    </location>
</feature>
<keyword evidence="3" id="KW-1185">Reference proteome</keyword>
<dbReference type="InterPro" id="IPR027417">
    <property type="entry name" value="P-loop_NTPase"/>
</dbReference>
<dbReference type="GO" id="GO:0005829">
    <property type="term" value="C:cytosol"/>
    <property type="evidence" value="ECO:0007669"/>
    <property type="project" value="TreeGrafter"/>
</dbReference>
<dbReference type="Gene3D" id="3.90.1570.30">
    <property type="match status" value="1"/>
</dbReference>
<dbReference type="Proteomes" id="UP000542210">
    <property type="component" value="Unassembled WGS sequence"/>
</dbReference>
<gene>
    <name evidence="2" type="ORF">BJ982_002190</name>
</gene>
<evidence type="ECO:0000259" key="1">
    <source>
        <dbReference type="PROSITE" id="PS51192"/>
    </source>
</evidence>
<dbReference type="Pfam" id="PF04851">
    <property type="entry name" value="ResIII"/>
    <property type="match status" value="1"/>
</dbReference>
<dbReference type="GO" id="GO:0003677">
    <property type="term" value="F:DNA binding"/>
    <property type="evidence" value="ECO:0007669"/>
    <property type="project" value="InterPro"/>
</dbReference>
<accession>A0A7W7GB47</accession>
<dbReference type="PROSITE" id="PS51192">
    <property type="entry name" value="HELICASE_ATP_BIND_1"/>
    <property type="match status" value="1"/>
</dbReference>
<dbReference type="InterPro" id="IPR014001">
    <property type="entry name" value="Helicase_ATP-bd"/>
</dbReference>
<evidence type="ECO:0000313" key="2">
    <source>
        <dbReference type="EMBL" id="MBB4700646.1"/>
    </source>
</evidence>
<reference evidence="2 3" key="1">
    <citation type="submission" date="2020-08" db="EMBL/GenBank/DDBJ databases">
        <title>Sequencing the genomes of 1000 actinobacteria strains.</title>
        <authorList>
            <person name="Klenk H.-P."/>
        </authorList>
    </citation>
    <scope>NUCLEOTIDE SEQUENCE [LARGE SCALE GENOMIC DNA]</scope>
    <source>
        <strain evidence="2 3">DSM 45784</strain>
    </source>
</reference>
<dbReference type="SUPFAM" id="SSF52540">
    <property type="entry name" value="P-loop containing nucleoside triphosphate hydrolases"/>
    <property type="match status" value="1"/>
</dbReference>
<organism evidence="2 3">
    <name type="scientific">Sphaerisporangium siamense</name>
    <dbReference type="NCBI Taxonomy" id="795645"/>
    <lineage>
        <taxon>Bacteria</taxon>
        <taxon>Bacillati</taxon>
        <taxon>Actinomycetota</taxon>
        <taxon>Actinomycetes</taxon>
        <taxon>Streptosporangiales</taxon>
        <taxon>Streptosporangiaceae</taxon>
        <taxon>Sphaerisporangium</taxon>
    </lineage>
</organism>
<dbReference type="InterPro" id="IPR050742">
    <property type="entry name" value="Helicase_Restrict-Modif_Enz"/>
</dbReference>
<dbReference type="GO" id="GO:0005524">
    <property type="term" value="F:ATP binding"/>
    <property type="evidence" value="ECO:0007669"/>
    <property type="project" value="InterPro"/>
</dbReference>
<comment type="caution">
    <text evidence="2">The sequence shown here is derived from an EMBL/GenBank/DDBJ whole genome shotgun (WGS) entry which is preliminary data.</text>
</comment>
<dbReference type="Gene3D" id="3.40.50.300">
    <property type="entry name" value="P-loop containing nucleotide triphosphate hydrolases"/>
    <property type="match status" value="2"/>
</dbReference>
<dbReference type="EC" id="3.1.21.3" evidence="2"/>
<protein>
    <submittedName>
        <fullName evidence="2">Type I restriction enzyme R subunit</fullName>
        <ecNumber evidence="2">3.1.21.3</ecNumber>
    </submittedName>
</protein>
<dbReference type="RefSeq" id="WP_184879075.1">
    <property type="nucleotide sequence ID" value="NZ_BOOV01000054.1"/>
</dbReference>
<dbReference type="PANTHER" id="PTHR47396">
    <property type="entry name" value="TYPE I RESTRICTION ENZYME ECOKI R PROTEIN"/>
    <property type="match status" value="1"/>
</dbReference>
<dbReference type="InterPro" id="IPR006935">
    <property type="entry name" value="Helicase/UvrB_N"/>
</dbReference>
<evidence type="ECO:0000313" key="3">
    <source>
        <dbReference type="Proteomes" id="UP000542210"/>
    </source>
</evidence>
<dbReference type="AlphaFoldDB" id="A0A7W7GB47"/>
<name>A0A7W7GB47_9ACTN</name>
<dbReference type="EMBL" id="JACHND010000001">
    <property type="protein sequence ID" value="MBB4700646.1"/>
    <property type="molecule type" value="Genomic_DNA"/>
</dbReference>